<protein>
    <submittedName>
        <fullName evidence="2">Uncharacterized protein</fullName>
    </submittedName>
</protein>
<evidence type="ECO:0000313" key="2">
    <source>
        <dbReference type="EMBL" id="MCB8876380.1"/>
    </source>
</evidence>
<evidence type="ECO:0000313" key="3">
    <source>
        <dbReference type="Proteomes" id="UP000708298"/>
    </source>
</evidence>
<accession>A0A963YTX6</accession>
<organism evidence="2 3">
    <name type="scientific">Acidisoma silvae</name>
    <dbReference type="NCBI Taxonomy" id="2802396"/>
    <lineage>
        <taxon>Bacteria</taxon>
        <taxon>Pseudomonadati</taxon>
        <taxon>Pseudomonadota</taxon>
        <taxon>Alphaproteobacteria</taxon>
        <taxon>Acetobacterales</taxon>
        <taxon>Acidocellaceae</taxon>
        <taxon>Acidisoma</taxon>
    </lineage>
</organism>
<comment type="caution">
    <text evidence="2">The sequence shown here is derived from an EMBL/GenBank/DDBJ whole genome shotgun (WGS) entry which is preliminary data.</text>
</comment>
<keyword evidence="1" id="KW-0812">Transmembrane</keyword>
<evidence type="ECO:0000256" key="1">
    <source>
        <dbReference type="SAM" id="Phobius"/>
    </source>
</evidence>
<dbReference type="RefSeq" id="WP_227322037.1">
    <property type="nucleotide sequence ID" value="NZ_JAESVB010000006.1"/>
</dbReference>
<feature type="transmembrane region" description="Helical" evidence="1">
    <location>
        <begin position="12"/>
        <end position="31"/>
    </location>
</feature>
<reference evidence="2" key="2">
    <citation type="submission" date="2021-01" db="EMBL/GenBank/DDBJ databases">
        <authorList>
            <person name="Mieszkin S."/>
            <person name="Pouder E."/>
            <person name="Alain K."/>
        </authorList>
    </citation>
    <scope>NUCLEOTIDE SEQUENCE</scope>
    <source>
        <strain evidence="2">HW T2.11</strain>
    </source>
</reference>
<keyword evidence="1" id="KW-1133">Transmembrane helix</keyword>
<name>A0A963YTX6_9PROT</name>
<keyword evidence="1" id="KW-0472">Membrane</keyword>
<gene>
    <name evidence="2" type="ORF">ASILVAE211_14395</name>
</gene>
<dbReference type="Proteomes" id="UP000708298">
    <property type="component" value="Unassembled WGS sequence"/>
</dbReference>
<sequence length="77" mass="8295">MVSVTPRSSFVSIWFVLDAVLALFPPVYWIAGGPTPLIAGIPCSIVYFVVLTAFICGSLIAAYIDDEKRGAFRVSTP</sequence>
<proteinExistence type="predicted"/>
<keyword evidence="3" id="KW-1185">Reference proteome</keyword>
<feature type="transmembrane region" description="Helical" evidence="1">
    <location>
        <begin position="37"/>
        <end position="64"/>
    </location>
</feature>
<dbReference type="AlphaFoldDB" id="A0A963YTX6"/>
<reference evidence="2" key="1">
    <citation type="journal article" date="2021" name="Microorganisms">
        <title>Acidisoma silvae sp. nov. and Acidisomacellulosilytica sp. nov., Two Acidophilic Bacteria Isolated from Decaying Wood, Hydrolyzing Cellulose and Producing Poly-3-hydroxybutyrate.</title>
        <authorList>
            <person name="Mieszkin S."/>
            <person name="Pouder E."/>
            <person name="Uroz S."/>
            <person name="Simon-Colin C."/>
            <person name="Alain K."/>
        </authorList>
    </citation>
    <scope>NUCLEOTIDE SEQUENCE</scope>
    <source>
        <strain evidence="2">HW T2.11</strain>
    </source>
</reference>
<dbReference type="EMBL" id="JAESVB010000006">
    <property type="protein sequence ID" value="MCB8876380.1"/>
    <property type="molecule type" value="Genomic_DNA"/>
</dbReference>